<proteinExistence type="predicted"/>
<keyword evidence="2" id="KW-1185">Reference proteome</keyword>
<reference evidence="1 2" key="2">
    <citation type="submission" date="2016-12" db="EMBL/GenBank/DDBJ databases">
        <title>Draft Genome Sequence of Cystobacter ferrugineus Strain Cbfe23.</title>
        <authorList>
            <person name="Akbar S."/>
            <person name="Dowd S.E."/>
            <person name="Stevens D.C."/>
        </authorList>
    </citation>
    <scope>NUCLEOTIDE SEQUENCE [LARGE SCALE GENOMIC DNA]</scope>
    <source>
        <strain evidence="1 2">Cbfe23</strain>
    </source>
</reference>
<dbReference type="EMBL" id="MPIN01000017">
    <property type="protein sequence ID" value="OJH34728.1"/>
    <property type="molecule type" value="Genomic_DNA"/>
</dbReference>
<reference evidence="2" key="1">
    <citation type="submission" date="2016-11" db="EMBL/GenBank/DDBJ databases">
        <authorList>
            <person name="Shukria A."/>
            <person name="Stevens D.C."/>
        </authorList>
    </citation>
    <scope>NUCLEOTIDE SEQUENCE [LARGE SCALE GENOMIC DNA]</scope>
    <source>
        <strain evidence="2">Cbfe23</strain>
    </source>
</reference>
<name>A0A1L9AXJ0_9BACT</name>
<organism evidence="1 2">
    <name type="scientific">Cystobacter ferrugineus</name>
    <dbReference type="NCBI Taxonomy" id="83449"/>
    <lineage>
        <taxon>Bacteria</taxon>
        <taxon>Pseudomonadati</taxon>
        <taxon>Myxococcota</taxon>
        <taxon>Myxococcia</taxon>
        <taxon>Myxococcales</taxon>
        <taxon>Cystobacterineae</taxon>
        <taxon>Archangiaceae</taxon>
        <taxon>Cystobacter</taxon>
    </lineage>
</organism>
<protein>
    <submittedName>
        <fullName evidence="1">Uncharacterized protein</fullName>
    </submittedName>
</protein>
<comment type="caution">
    <text evidence="1">The sequence shown here is derived from an EMBL/GenBank/DDBJ whole genome shotgun (WGS) entry which is preliminary data.</text>
</comment>
<evidence type="ECO:0000313" key="1">
    <source>
        <dbReference type="EMBL" id="OJH34728.1"/>
    </source>
</evidence>
<dbReference type="AlphaFoldDB" id="A0A1L9AXJ0"/>
<dbReference type="Proteomes" id="UP000182229">
    <property type="component" value="Unassembled WGS sequence"/>
</dbReference>
<evidence type="ECO:0000313" key="2">
    <source>
        <dbReference type="Proteomes" id="UP000182229"/>
    </source>
</evidence>
<dbReference type="STRING" id="83449.BON30_41985"/>
<accession>A0A1L9AXJ0</accession>
<sequence length="150" mass="17100">MAPWEHLLGQGTSHRESGRGIRFVPKAGERAWLFRSDSQEFRAHFGNRQSCDAVFLIETAQQRKLFFIELKGRRFEDAIDQLAETFLAVRDKLPPTCRQSTDFMVLAVTGGGTPEQTARKAQESFQRKTGRRLVRKSIPAGNTCDLRDFL</sequence>
<gene>
    <name evidence="1" type="ORF">BON30_41985</name>
</gene>